<dbReference type="InterPro" id="IPR020479">
    <property type="entry name" value="HD_metazoa"/>
</dbReference>
<dbReference type="PANTHER" id="PTHR24340">
    <property type="entry name" value="HOMEOBOX PROTEIN NKX"/>
    <property type="match status" value="1"/>
</dbReference>
<accession>A0A4V6I882</accession>
<dbReference type="InterPro" id="IPR050394">
    <property type="entry name" value="Homeobox_NK-like"/>
</dbReference>
<feature type="DNA-binding region" description="Homeobox" evidence="5">
    <location>
        <begin position="35"/>
        <end position="94"/>
    </location>
</feature>
<dbReference type="STRING" id="34508.A0A4V6I882"/>
<dbReference type="PROSITE" id="PS00027">
    <property type="entry name" value="HOMEOBOX_1"/>
    <property type="match status" value="1"/>
</dbReference>
<keyword evidence="3 5" id="KW-0371">Homeobox</keyword>
<name>A0A4V6I882_STECR</name>
<feature type="compositionally biased region" description="Basic and acidic residues" evidence="7">
    <location>
        <begin position="16"/>
        <end position="32"/>
    </location>
</feature>
<dbReference type="SUPFAM" id="SSF46689">
    <property type="entry name" value="Homeodomain-like"/>
    <property type="match status" value="1"/>
</dbReference>
<dbReference type="CDD" id="cd00086">
    <property type="entry name" value="homeodomain"/>
    <property type="match status" value="1"/>
</dbReference>
<evidence type="ECO:0000256" key="6">
    <source>
        <dbReference type="RuleBase" id="RU000682"/>
    </source>
</evidence>
<dbReference type="OrthoDB" id="6159439at2759"/>
<evidence type="ECO:0000256" key="4">
    <source>
        <dbReference type="ARBA" id="ARBA00023242"/>
    </source>
</evidence>
<keyword evidence="4 5" id="KW-0539">Nucleus</keyword>
<reference evidence="9 10" key="1">
    <citation type="journal article" date="2015" name="Genome Biol.">
        <title>Comparative genomics of Steinernema reveals deeply conserved gene regulatory networks.</title>
        <authorList>
            <person name="Dillman A.R."/>
            <person name="Macchietto M."/>
            <person name="Porter C.F."/>
            <person name="Rogers A."/>
            <person name="Williams B."/>
            <person name="Antoshechkin I."/>
            <person name="Lee M.M."/>
            <person name="Goodwin Z."/>
            <person name="Lu X."/>
            <person name="Lewis E.E."/>
            <person name="Goodrich-Blair H."/>
            <person name="Stock S.P."/>
            <person name="Adams B.J."/>
            <person name="Sternberg P.W."/>
            <person name="Mortazavi A."/>
        </authorList>
    </citation>
    <scope>NUCLEOTIDE SEQUENCE [LARGE SCALE GENOMIC DNA]</scope>
    <source>
        <strain evidence="9 10">ALL</strain>
    </source>
</reference>
<dbReference type="SMART" id="SM00389">
    <property type="entry name" value="HOX"/>
    <property type="match status" value="1"/>
</dbReference>
<sequence>MESKRGSTRSFTIDNLLREEEGKKEESKIEKKQQKRRQRSSFSAVQVHFLEIEFRNQRYISPESRARLASALGLTQQQIKIWFQNRRYKSKPKSPNGTLTEFENASGPPQIVENGVLRMPQWIGNPHWFNMYYYNLCSQNPYRFKSQ</sequence>
<dbReference type="InterPro" id="IPR000047">
    <property type="entry name" value="HTH_motif"/>
</dbReference>
<gene>
    <name evidence="9" type="ORF">L596_004079</name>
</gene>
<dbReference type="AlphaFoldDB" id="A0A4V6I882"/>
<evidence type="ECO:0000256" key="1">
    <source>
        <dbReference type="ARBA" id="ARBA00004123"/>
    </source>
</evidence>
<keyword evidence="10" id="KW-1185">Reference proteome</keyword>
<dbReference type="InterPro" id="IPR001356">
    <property type="entry name" value="HD"/>
</dbReference>
<reference evidence="9 10" key="2">
    <citation type="journal article" date="2019" name="G3 (Bethesda)">
        <title>Hybrid Assembly of the Genome of the Entomopathogenic Nematode Steinernema carpocapsae Identifies the X-Chromosome.</title>
        <authorList>
            <person name="Serra L."/>
            <person name="Macchietto M."/>
            <person name="Macias-Munoz A."/>
            <person name="McGill C.J."/>
            <person name="Rodriguez I.M."/>
            <person name="Rodriguez B."/>
            <person name="Murad R."/>
            <person name="Mortazavi A."/>
        </authorList>
    </citation>
    <scope>NUCLEOTIDE SEQUENCE [LARGE SCALE GENOMIC DNA]</scope>
    <source>
        <strain evidence="9 10">ALL</strain>
    </source>
</reference>
<evidence type="ECO:0000259" key="8">
    <source>
        <dbReference type="PROSITE" id="PS50071"/>
    </source>
</evidence>
<dbReference type="GO" id="GO:0000981">
    <property type="term" value="F:DNA-binding transcription factor activity, RNA polymerase II-specific"/>
    <property type="evidence" value="ECO:0007669"/>
    <property type="project" value="InterPro"/>
</dbReference>
<dbReference type="InterPro" id="IPR017970">
    <property type="entry name" value="Homeobox_CS"/>
</dbReference>
<evidence type="ECO:0000256" key="5">
    <source>
        <dbReference type="PROSITE-ProRule" id="PRU00108"/>
    </source>
</evidence>
<evidence type="ECO:0000256" key="3">
    <source>
        <dbReference type="ARBA" id="ARBA00023155"/>
    </source>
</evidence>
<evidence type="ECO:0000313" key="9">
    <source>
        <dbReference type="EMBL" id="TMS37063.1"/>
    </source>
</evidence>
<feature type="domain" description="Homeobox" evidence="8">
    <location>
        <begin position="33"/>
        <end position="93"/>
    </location>
</feature>
<comment type="caution">
    <text evidence="9">The sequence shown here is derived from an EMBL/GenBank/DDBJ whole genome shotgun (WGS) entry which is preliminary data.</text>
</comment>
<dbReference type="Proteomes" id="UP000298663">
    <property type="component" value="Chromosome X"/>
</dbReference>
<dbReference type="PRINTS" id="PR00024">
    <property type="entry name" value="HOMEOBOX"/>
</dbReference>
<evidence type="ECO:0000313" key="10">
    <source>
        <dbReference type="Proteomes" id="UP000298663"/>
    </source>
</evidence>
<comment type="subcellular location">
    <subcellularLocation>
        <location evidence="1 5 6">Nucleus</location>
    </subcellularLocation>
</comment>
<dbReference type="InterPro" id="IPR009057">
    <property type="entry name" value="Homeodomain-like_sf"/>
</dbReference>
<dbReference type="PROSITE" id="PS50071">
    <property type="entry name" value="HOMEOBOX_2"/>
    <property type="match status" value="1"/>
</dbReference>
<evidence type="ECO:0000256" key="2">
    <source>
        <dbReference type="ARBA" id="ARBA00023125"/>
    </source>
</evidence>
<evidence type="ECO:0000256" key="7">
    <source>
        <dbReference type="SAM" id="MobiDB-lite"/>
    </source>
</evidence>
<dbReference type="Gene3D" id="1.10.10.60">
    <property type="entry name" value="Homeodomain-like"/>
    <property type="match status" value="1"/>
</dbReference>
<dbReference type="Pfam" id="PF00046">
    <property type="entry name" value="Homeodomain"/>
    <property type="match status" value="1"/>
</dbReference>
<dbReference type="PRINTS" id="PR00031">
    <property type="entry name" value="HTHREPRESSR"/>
</dbReference>
<dbReference type="GO" id="GO:0005634">
    <property type="term" value="C:nucleus"/>
    <property type="evidence" value="ECO:0007669"/>
    <property type="project" value="UniProtKB-SubCell"/>
</dbReference>
<feature type="region of interest" description="Disordered" evidence="7">
    <location>
        <begin position="1"/>
        <end position="42"/>
    </location>
</feature>
<dbReference type="GO" id="GO:0000978">
    <property type="term" value="F:RNA polymerase II cis-regulatory region sequence-specific DNA binding"/>
    <property type="evidence" value="ECO:0007669"/>
    <property type="project" value="TreeGrafter"/>
</dbReference>
<organism evidence="9 10">
    <name type="scientific">Steinernema carpocapsae</name>
    <name type="common">Entomopathogenic nematode</name>
    <dbReference type="NCBI Taxonomy" id="34508"/>
    <lineage>
        <taxon>Eukaryota</taxon>
        <taxon>Metazoa</taxon>
        <taxon>Ecdysozoa</taxon>
        <taxon>Nematoda</taxon>
        <taxon>Chromadorea</taxon>
        <taxon>Rhabditida</taxon>
        <taxon>Tylenchina</taxon>
        <taxon>Panagrolaimomorpha</taxon>
        <taxon>Strongyloidoidea</taxon>
        <taxon>Steinernematidae</taxon>
        <taxon>Steinernema</taxon>
    </lineage>
</organism>
<dbReference type="GO" id="GO:0030154">
    <property type="term" value="P:cell differentiation"/>
    <property type="evidence" value="ECO:0007669"/>
    <property type="project" value="TreeGrafter"/>
</dbReference>
<proteinExistence type="predicted"/>
<dbReference type="EMBL" id="CM016762">
    <property type="protein sequence ID" value="TMS37063.1"/>
    <property type="molecule type" value="Genomic_DNA"/>
</dbReference>
<protein>
    <recommendedName>
        <fullName evidence="8">Homeobox domain-containing protein</fullName>
    </recommendedName>
</protein>
<keyword evidence="2 5" id="KW-0238">DNA-binding</keyword>
<dbReference type="EMBL" id="AZBU02000001">
    <property type="protein sequence ID" value="TMS37063.1"/>
    <property type="molecule type" value="Genomic_DNA"/>
</dbReference>